<name>A0ABQ1UU42_9BACT</name>
<evidence type="ECO:0000313" key="2">
    <source>
        <dbReference type="Proteomes" id="UP000632273"/>
    </source>
</evidence>
<dbReference type="Proteomes" id="UP000632273">
    <property type="component" value="Unassembled WGS sequence"/>
</dbReference>
<reference evidence="2" key="1">
    <citation type="journal article" date="2019" name="Int. J. Syst. Evol. Microbiol.">
        <title>The Global Catalogue of Microorganisms (GCM) 10K type strain sequencing project: providing services to taxonomists for standard genome sequencing and annotation.</title>
        <authorList>
            <consortium name="The Broad Institute Genomics Platform"/>
            <consortium name="The Broad Institute Genome Sequencing Center for Infectious Disease"/>
            <person name="Wu L."/>
            <person name="Ma J."/>
        </authorList>
    </citation>
    <scope>NUCLEOTIDE SEQUENCE [LARGE SCALE GENOMIC DNA]</scope>
    <source>
        <strain evidence="2">CGMCC 1.15197</strain>
    </source>
</reference>
<comment type="caution">
    <text evidence="1">The sequence shown here is derived from an EMBL/GenBank/DDBJ whole genome shotgun (WGS) entry which is preliminary data.</text>
</comment>
<organism evidence="1 2">
    <name type="scientific">Hymenobacter cavernae</name>
    <dbReference type="NCBI Taxonomy" id="2044852"/>
    <lineage>
        <taxon>Bacteria</taxon>
        <taxon>Pseudomonadati</taxon>
        <taxon>Bacteroidota</taxon>
        <taxon>Cytophagia</taxon>
        <taxon>Cytophagales</taxon>
        <taxon>Hymenobacteraceae</taxon>
        <taxon>Hymenobacter</taxon>
    </lineage>
</organism>
<dbReference type="RefSeq" id="WP_188815943.1">
    <property type="nucleotide sequence ID" value="NZ_BMHT01000009.1"/>
</dbReference>
<sequence length="131" mass="14430">MLSDYSSKALAQLLASLPDLQGLFTEREDYFVIDTTSPAGWPFWVDSDDEQITVGFAEYHCHCGGFAGSTVEADVAEAVDFIQALRTGQLVLAVSFRGEEYAGSYPLPPDEQPRNFATGANTSLKIRRWSE</sequence>
<accession>A0ABQ1UU42</accession>
<gene>
    <name evidence="1" type="ORF">GCM10011383_41150</name>
</gene>
<protein>
    <submittedName>
        <fullName evidence="1">Uncharacterized protein</fullName>
    </submittedName>
</protein>
<evidence type="ECO:0000313" key="1">
    <source>
        <dbReference type="EMBL" id="GGF25319.1"/>
    </source>
</evidence>
<proteinExistence type="predicted"/>
<keyword evidence="2" id="KW-1185">Reference proteome</keyword>
<dbReference type="EMBL" id="BMHT01000009">
    <property type="protein sequence ID" value="GGF25319.1"/>
    <property type="molecule type" value="Genomic_DNA"/>
</dbReference>